<dbReference type="GO" id="GO:0006744">
    <property type="term" value="P:ubiquinone biosynthetic process"/>
    <property type="evidence" value="ECO:0007669"/>
    <property type="project" value="UniProtKB-UniRule"/>
</dbReference>
<dbReference type="FunFam" id="1.20.120.1780:FF:000001">
    <property type="entry name" value="4-hydroxybenzoate octaprenyltransferase"/>
    <property type="match status" value="1"/>
</dbReference>
<comment type="cofactor">
    <cofactor evidence="1 9">
        <name>Mg(2+)</name>
        <dbReference type="ChEBI" id="CHEBI:18420"/>
    </cofactor>
</comment>
<dbReference type="HAMAP" id="MF_01635">
    <property type="entry name" value="UbiA"/>
    <property type="match status" value="1"/>
</dbReference>
<dbReference type="EMBL" id="FNXT01000031">
    <property type="protein sequence ID" value="SZX59860.1"/>
    <property type="molecule type" value="Genomic_DNA"/>
</dbReference>
<keyword evidence="9" id="KW-0831">Ubiquinone biosynthesis</keyword>
<dbReference type="Pfam" id="PF01040">
    <property type="entry name" value="UbiA"/>
    <property type="match status" value="1"/>
</dbReference>
<comment type="pathway">
    <text evidence="9">Cofactor biosynthesis; ubiquinone biosynthesis.</text>
</comment>
<keyword evidence="6 9" id="KW-1133">Transmembrane helix</keyword>
<dbReference type="InterPro" id="IPR039653">
    <property type="entry name" value="Prenyltransferase"/>
</dbReference>
<sequence length="404" mass="42741">MPSVLLHQQKQDSEKQLQQLWPQQALRLQQACGLQQLRSRPLQCLLLQANQHIPTCAFSRSSSSRSPAASSAGSAASLSAFSTLFTSSSSSSSSSSKGMYTSSSSSTPGGSWVERTLPAPLVPYAQLMRLDKPIGSWLLAWPGLWSIALAAGPGQLPDLWLTALFGVGAVLMRGAGCTINDLWDRDIDKQVARTRSRPLAAGAVTPTAALVFLAAQLSLSLSILLQLNTYTQVLGVASLLLVGTYPLMKRITWWPQAFLGLAMNYGALMGYSAAAGACDWGIVLPLYAAGVNWTLVYDTMYAHQDKADDKLVGVKSTALLFGDDTKKWAAGFGALQVLGLGFAGAAAGCGVPYYAAVAAASAHQAWQVGSVDLDNGPDCMAKFVSNKWYGAVLYAGIVADRLLA</sequence>
<evidence type="ECO:0000256" key="6">
    <source>
        <dbReference type="ARBA" id="ARBA00022989"/>
    </source>
</evidence>
<evidence type="ECO:0000256" key="3">
    <source>
        <dbReference type="ARBA" id="ARBA00005985"/>
    </source>
</evidence>
<dbReference type="STRING" id="3088.A0A383VDT4"/>
<dbReference type="PANTHER" id="PTHR11048:SF28">
    <property type="entry name" value="4-HYDROXYBENZOATE POLYPRENYLTRANSFERASE, MITOCHONDRIAL"/>
    <property type="match status" value="1"/>
</dbReference>
<evidence type="ECO:0000256" key="4">
    <source>
        <dbReference type="ARBA" id="ARBA00022679"/>
    </source>
</evidence>
<dbReference type="Gene3D" id="1.20.120.1780">
    <property type="entry name" value="UbiA prenyltransferase"/>
    <property type="match status" value="1"/>
</dbReference>
<keyword evidence="4 9" id="KW-0808">Transferase</keyword>
<reference evidence="12 13" key="1">
    <citation type="submission" date="2016-10" db="EMBL/GenBank/DDBJ databases">
        <authorList>
            <person name="Cai Z."/>
        </authorList>
    </citation>
    <scope>NUCLEOTIDE SEQUENCE [LARGE SCALE GENOMIC DNA]</scope>
</reference>
<evidence type="ECO:0000256" key="8">
    <source>
        <dbReference type="ARBA" id="ARBA00050283"/>
    </source>
</evidence>
<keyword evidence="9" id="KW-0414">Isoprene biosynthesis</keyword>
<feature type="transmembrane region" description="Helical" evidence="9">
    <location>
        <begin position="134"/>
        <end position="153"/>
    </location>
</feature>
<dbReference type="EC" id="2.5.1.39" evidence="9"/>
<comment type="catalytic activity">
    <reaction evidence="9">
        <text>an all-trans-polyprenyl diphosphate + 4-hydroxybenzoate = a 4-hydroxy-3-(all-trans-polyprenyl)benzoate + diphosphate</text>
        <dbReference type="Rhea" id="RHEA:44504"/>
        <dbReference type="Rhea" id="RHEA-COMP:9514"/>
        <dbReference type="Rhea" id="RHEA-COMP:9564"/>
        <dbReference type="ChEBI" id="CHEBI:17879"/>
        <dbReference type="ChEBI" id="CHEBI:33019"/>
        <dbReference type="ChEBI" id="CHEBI:58914"/>
        <dbReference type="ChEBI" id="CHEBI:78396"/>
        <dbReference type="EC" id="2.5.1.39"/>
    </reaction>
</comment>
<dbReference type="FunFam" id="1.10.357.140:FF:000003">
    <property type="entry name" value="4-hydroxybenzoate polyprenyltransferase, mitochondrial"/>
    <property type="match status" value="1"/>
</dbReference>
<dbReference type="AlphaFoldDB" id="A0A383VDT4"/>
<proteinExistence type="inferred from homology"/>
<dbReference type="GO" id="GO:0008299">
    <property type="term" value="P:isoprenoid biosynthetic process"/>
    <property type="evidence" value="ECO:0007669"/>
    <property type="project" value="UniProtKB-UniRule"/>
</dbReference>
<dbReference type="GO" id="GO:0005743">
    <property type="term" value="C:mitochondrial inner membrane"/>
    <property type="evidence" value="ECO:0007669"/>
    <property type="project" value="UniProtKB-SubCell"/>
</dbReference>
<dbReference type="InterPro" id="IPR030470">
    <property type="entry name" value="UbiA_prenylTrfase_CS"/>
</dbReference>
<evidence type="ECO:0000256" key="2">
    <source>
        <dbReference type="ARBA" id="ARBA00004141"/>
    </source>
</evidence>
<evidence type="ECO:0000256" key="1">
    <source>
        <dbReference type="ARBA" id="ARBA00001946"/>
    </source>
</evidence>
<keyword evidence="13" id="KW-1185">Reference proteome</keyword>
<feature type="transmembrane region" description="Helical" evidence="9">
    <location>
        <begin position="159"/>
        <end position="179"/>
    </location>
</feature>
<dbReference type="GO" id="GO:0008412">
    <property type="term" value="F:4-hydroxybenzoate polyprenyltransferase activity"/>
    <property type="evidence" value="ECO:0007669"/>
    <property type="project" value="UniProtKB-EC"/>
</dbReference>
<dbReference type="Gene3D" id="1.10.357.140">
    <property type="entry name" value="UbiA prenyltransferase"/>
    <property type="match status" value="1"/>
</dbReference>
<dbReference type="NCBIfam" id="TIGR01474">
    <property type="entry name" value="ubiA_proteo"/>
    <property type="match status" value="1"/>
</dbReference>
<feature type="transmembrane region" description="Helical" evidence="9">
    <location>
        <begin position="199"/>
        <end position="224"/>
    </location>
</feature>
<dbReference type="InterPro" id="IPR006370">
    <property type="entry name" value="HB_polyprenyltransferase-like"/>
</dbReference>
<dbReference type="InterPro" id="IPR044878">
    <property type="entry name" value="UbiA_sf"/>
</dbReference>
<dbReference type="GO" id="GO:0102930">
    <property type="term" value="F:4-hydroxybenzoate geranyltransferase activity"/>
    <property type="evidence" value="ECO:0007669"/>
    <property type="project" value="UniProtKB-EC"/>
</dbReference>
<keyword evidence="5 9" id="KW-0812">Transmembrane</keyword>
<name>A0A383VDT4_TETOB</name>
<keyword evidence="7 9" id="KW-0472">Membrane</keyword>
<dbReference type="PROSITE" id="PS00943">
    <property type="entry name" value="UBIA"/>
    <property type="match status" value="1"/>
</dbReference>
<dbReference type="CDD" id="cd13959">
    <property type="entry name" value="PT_UbiA_COQ2"/>
    <property type="match status" value="1"/>
</dbReference>
<dbReference type="Proteomes" id="UP000256970">
    <property type="component" value="Unassembled WGS sequence"/>
</dbReference>
<evidence type="ECO:0000313" key="11">
    <source>
        <dbReference type="EMBL" id="SZX59860.1"/>
    </source>
</evidence>
<evidence type="ECO:0000256" key="10">
    <source>
        <dbReference type="SAM" id="MobiDB-lite"/>
    </source>
</evidence>
<organism evidence="12 13">
    <name type="scientific">Tetradesmus obliquus</name>
    <name type="common">Green alga</name>
    <name type="synonym">Acutodesmus obliquus</name>
    <dbReference type="NCBI Taxonomy" id="3088"/>
    <lineage>
        <taxon>Eukaryota</taxon>
        <taxon>Viridiplantae</taxon>
        <taxon>Chlorophyta</taxon>
        <taxon>core chlorophytes</taxon>
        <taxon>Chlorophyceae</taxon>
        <taxon>CS clade</taxon>
        <taxon>Sphaeropleales</taxon>
        <taxon>Scenedesmaceae</taxon>
        <taxon>Tetradesmus</taxon>
    </lineage>
</organism>
<evidence type="ECO:0000256" key="7">
    <source>
        <dbReference type="ARBA" id="ARBA00023136"/>
    </source>
</evidence>
<feature type="region of interest" description="Disordered" evidence="10">
    <location>
        <begin position="88"/>
        <end position="110"/>
    </location>
</feature>
<dbReference type="UniPathway" id="UPA00232"/>
<comment type="subcellular location">
    <subcellularLocation>
        <location evidence="2">Membrane</location>
        <topology evidence="2">Multi-pass membrane protein</topology>
    </subcellularLocation>
    <subcellularLocation>
        <location evidence="9">Mitochondrion inner membrane</location>
        <topology evidence="9">Multi-pass membrane protein</topology>
        <orientation evidence="9">Matrix side</orientation>
    </subcellularLocation>
</comment>
<keyword evidence="9" id="KW-0999">Mitochondrion inner membrane</keyword>
<evidence type="ECO:0000313" key="13">
    <source>
        <dbReference type="Proteomes" id="UP000256970"/>
    </source>
</evidence>
<keyword evidence="9" id="KW-0496">Mitochondrion</keyword>
<evidence type="ECO:0000313" key="12">
    <source>
        <dbReference type="EMBL" id="SZX63100.1"/>
    </source>
</evidence>
<dbReference type="PANTHER" id="PTHR11048">
    <property type="entry name" value="PRENYLTRANSFERASES"/>
    <property type="match status" value="1"/>
</dbReference>
<dbReference type="EMBL" id="FNXT01000284">
    <property type="protein sequence ID" value="SZX63100.1"/>
    <property type="molecule type" value="Genomic_DNA"/>
</dbReference>
<accession>A0A383VDT4</accession>
<protein>
    <recommendedName>
        <fullName evidence="9">4-hydroxybenzoate polyprenyltransferase, mitochondrial</fullName>
        <shortName evidence="9">4-HB polyprenyltransferase</shortName>
        <ecNumber evidence="9">2.5.1.39</ecNumber>
    </recommendedName>
    <alternativeName>
        <fullName evidence="9">Para-hydroxybenzoate--polyprenyltransferase</fullName>
        <shortName evidence="9">PHB:PPT</shortName>
        <shortName evidence="9">PHB:polyprenyltransferase</shortName>
    </alternativeName>
</protein>
<evidence type="ECO:0000256" key="9">
    <source>
        <dbReference type="HAMAP-Rule" id="MF_03189"/>
    </source>
</evidence>
<comment type="catalytic activity">
    <reaction evidence="8">
        <text>4-hydroxybenzoate + (2E)-geranyl diphosphate = 3-geranyl-4-hydroxybenzoate + diphosphate</text>
        <dbReference type="Rhea" id="RHEA:27854"/>
        <dbReference type="ChEBI" id="CHEBI:17879"/>
        <dbReference type="ChEBI" id="CHEBI:33019"/>
        <dbReference type="ChEBI" id="CHEBI:58057"/>
        <dbReference type="ChEBI" id="CHEBI:60878"/>
        <dbReference type="EC" id="2.5.1.93"/>
    </reaction>
</comment>
<gene>
    <name evidence="12" type="ORF">BQ4739_LOCUS3663</name>
    <name evidence="11" type="ORF">BQ4739_LOCUS462</name>
</gene>
<comment type="similarity">
    <text evidence="3 9">Belongs to the UbiA prenyltransferase family.</text>
</comment>
<comment type="function">
    <text evidence="9">Catalyzes the prenylation of para-hydroxybenzoate (PHB) with an all-trans polyprenyl group. Mediates the second step in the final reaction sequence of coenzyme Q (CoQ) biosynthesis, which is the condensation of the polyisoprenoid side chain with PHB, generating the first membrane-bound Q intermediate.</text>
</comment>
<dbReference type="InterPro" id="IPR000537">
    <property type="entry name" value="UbiA_prenyltransferase"/>
</dbReference>
<evidence type="ECO:0000256" key="5">
    <source>
        <dbReference type="ARBA" id="ARBA00022692"/>
    </source>
</evidence>
<feature type="transmembrane region" description="Helical" evidence="9">
    <location>
        <begin position="230"/>
        <end position="248"/>
    </location>
</feature>